<evidence type="ECO:0000313" key="5">
    <source>
        <dbReference type="EMBL" id="MRI82487.1"/>
    </source>
</evidence>
<evidence type="ECO:0000313" key="8">
    <source>
        <dbReference type="Proteomes" id="UP000469870"/>
    </source>
</evidence>
<dbReference type="AlphaFoldDB" id="A0A6I2GG56"/>
<dbReference type="PANTHER" id="PTHR43132">
    <property type="entry name" value="ARSENICAL RESISTANCE OPERON REPRESSOR ARSR-RELATED"/>
    <property type="match status" value="1"/>
</dbReference>
<evidence type="ECO:0000256" key="3">
    <source>
        <dbReference type="ARBA" id="ARBA00023163"/>
    </source>
</evidence>
<accession>A0A6I2GG56</accession>
<dbReference type="EMBL" id="WJQS01000005">
    <property type="protein sequence ID" value="MRI85674.1"/>
    <property type="molecule type" value="Genomic_DNA"/>
</dbReference>
<dbReference type="SUPFAM" id="SSF46785">
    <property type="entry name" value="Winged helix' DNA-binding domain"/>
    <property type="match status" value="1"/>
</dbReference>
<evidence type="ECO:0000313" key="7">
    <source>
        <dbReference type="Proteomes" id="UP000430975"/>
    </source>
</evidence>
<dbReference type="InterPro" id="IPR051011">
    <property type="entry name" value="Metal_resp_trans_reg"/>
</dbReference>
<dbReference type="SMART" id="SM00418">
    <property type="entry name" value="HTH_ARSR"/>
    <property type="match status" value="1"/>
</dbReference>
<dbReference type="PRINTS" id="PR00778">
    <property type="entry name" value="HTHARSR"/>
</dbReference>
<protein>
    <submittedName>
        <fullName evidence="6">Metalloregulator ArsR/SmtB family transcription factor</fullName>
    </submittedName>
</protein>
<evidence type="ECO:0000256" key="2">
    <source>
        <dbReference type="ARBA" id="ARBA00023125"/>
    </source>
</evidence>
<dbReference type="InterPro" id="IPR001845">
    <property type="entry name" value="HTH_ArsR_DNA-bd_dom"/>
</dbReference>
<keyword evidence="1" id="KW-0805">Transcription regulation</keyword>
<keyword evidence="3" id="KW-0804">Transcription</keyword>
<keyword evidence="7" id="KW-1185">Reference proteome</keyword>
<dbReference type="GO" id="GO:0003700">
    <property type="term" value="F:DNA-binding transcription factor activity"/>
    <property type="evidence" value="ECO:0007669"/>
    <property type="project" value="InterPro"/>
</dbReference>
<sequence length="127" mass="14633">MADYECLTDHEIDQEMNKVQDLLEAANLERKATVFKVLGDLNRVKIVEVLMNYDRLCVYEISRFIDASVATTSHHLITLRKNSIIKSEKEGKRVIYSLEDNEISDLVNTASHLNIECRSSRQKKTFA</sequence>
<evidence type="ECO:0000259" key="4">
    <source>
        <dbReference type="PROSITE" id="PS50987"/>
    </source>
</evidence>
<dbReference type="EMBL" id="WJQR01000012">
    <property type="protein sequence ID" value="MRI82487.1"/>
    <property type="molecule type" value="Genomic_DNA"/>
</dbReference>
<organism evidence="6 7">
    <name type="scientific">Fundicoccus ignavus</name>
    <dbReference type="NCBI Taxonomy" id="2664442"/>
    <lineage>
        <taxon>Bacteria</taxon>
        <taxon>Bacillati</taxon>
        <taxon>Bacillota</taxon>
        <taxon>Bacilli</taxon>
        <taxon>Lactobacillales</taxon>
        <taxon>Aerococcaceae</taxon>
        <taxon>Fundicoccus</taxon>
    </lineage>
</organism>
<dbReference type="InterPro" id="IPR036388">
    <property type="entry name" value="WH-like_DNA-bd_sf"/>
</dbReference>
<evidence type="ECO:0000256" key="1">
    <source>
        <dbReference type="ARBA" id="ARBA00023015"/>
    </source>
</evidence>
<keyword evidence="2" id="KW-0238">DNA-binding</keyword>
<dbReference type="Proteomes" id="UP000469870">
    <property type="component" value="Unassembled WGS sequence"/>
</dbReference>
<dbReference type="Gene3D" id="1.10.10.10">
    <property type="entry name" value="Winged helix-like DNA-binding domain superfamily/Winged helix DNA-binding domain"/>
    <property type="match status" value="1"/>
</dbReference>
<dbReference type="Proteomes" id="UP000430975">
    <property type="component" value="Unassembled WGS sequence"/>
</dbReference>
<dbReference type="PROSITE" id="PS50987">
    <property type="entry name" value="HTH_ARSR_2"/>
    <property type="match status" value="1"/>
</dbReference>
<proteinExistence type="predicted"/>
<feature type="domain" description="HTH arsR-type" evidence="4">
    <location>
        <begin position="23"/>
        <end position="118"/>
    </location>
</feature>
<dbReference type="CDD" id="cd00090">
    <property type="entry name" value="HTH_ARSR"/>
    <property type="match status" value="1"/>
</dbReference>
<dbReference type="Pfam" id="PF01022">
    <property type="entry name" value="HTH_5"/>
    <property type="match status" value="1"/>
</dbReference>
<name>A0A6I2GG56_9LACT</name>
<dbReference type="GO" id="GO:0003677">
    <property type="term" value="F:DNA binding"/>
    <property type="evidence" value="ECO:0007669"/>
    <property type="project" value="UniProtKB-KW"/>
</dbReference>
<dbReference type="NCBIfam" id="NF033788">
    <property type="entry name" value="HTH_metalloreg"/>
    <property type="match status" value="1"/>
</dbReference>
<comment type="caution">
    <text evidence="6">The sequence shown here is derived from an EMBL/GenBank/DDBJ whole genome shotgun (WGS) entry which is preliminary data.</text>
</comment>
<gene>
    <name evidence="6" type="ORF">GIY09_07235</name>
    <name evidence="5" type="ORF">GIY11_10755</name>
</gene>
<dbReference type="PANTHER" id="PTHR43132:SF2">
    <property type="entry name" value="ARSENICAL RESISTANCE OPERON REPRESSOR ARSR-RELATED"/>
    <property type="match status" value="1"/>
</dbReference>
<dbReference type="RefSeq" id="WP_153862581.1">
    <property type="nucleotide sequence ID" value="NZ_WJQR01000012.1"/>
</dbReference>
<dbReference type="InterPro" id="IPR036390">
    <property type="entry name" value="WH_DNA-bd_sf"/>
</dbReference>
<dbReference type="InterPro" id="IPR011991">
    <property type="entry name" value="ArsR-like_HTH"/>
</dbReference>
<evidence type="ECO:0000313" key="6">
    <source>
        <dbReference type="EMBL" id="MRI85674.1"/>
    </source>
</evidence>
<reference evidence="7 8" key="1">
    <citation type="submission" date="2019-11" db="EMBL/GenBank/DDBJ databases">
        <title>Characterisation of Fundicoccus ignavus gen. nov. sp. nov., a novel genus of the family Aerococcaceae isolated from bulk tank milk.</title>
        <authorList>
            <person name="Siebert A."/>
            <person name="Huptas C."/>
            <person name="Wenning M."/>
            <person name="Scherer S."/>
            <person name="Doll E.V."/>
        </authorList>
    </citation>
    <scope>NUCLEOTIDE SEQUENCE [LARGE SCALE GENOMIC DNA]</scope>
    <source>
        <strain evidence="5 8">DSM 109653</strain>
        <strain evidence="6 7">WS4759</strain>
    </source>
</reference>